<keyword evidence="3" id="KW-1185">Reference proteome</keyword>
<dbReference type="EMBL" id="KV722513">
    <property type="protein sequence ID" value="OCH86753.1"/>
    <property type="molecule type" value="Genomic_DNA"/>
</dbReference>
<sequence>MGELAPPAASRFRKSQSTPVTPGSSSTSVHIASDQATLSPLSTATSPRTSSYMRPRSQSSNRLLSRPRTPALPAPDPAQRGFDALINYLPCGVSDKALLKQTILVTTISRPFLAASAPRPASYLTTSSLSRQTSRDRSQRRSIFGGLSIGSSRSSVYLPNVSPSTIHETGSVSSLSPPPFVAEGPAHLTHLLPPSFSKPPSRSHSSSRRKLIESIEAFLLSFAYPTPLSLENIKGFGMGIDMGAGMARARPYLMPAPAFGEPVSGVTIGSVADGHGGEWTVADVLFCGALDRADEPGALTGKAPAKARRHRAWVAGPADIVLVPAPTPSSLPETFLAPPAPAHIPGAPAPPEALALAPQPGAEGAVLQMPPRAQEKAKGRKLSRTFPGRAGQKQAYKAGATGLPTPPDSDEGSAVESEPVCEPPLVPVRVVGAEKGGPQTVEIVEKAGARKGRWRFWRVRTVRV</sequence>
<dbReference type="AlphaFoldDB" id="A0A8E2AM55"/>
<organism evidence="2 3">
    <name type="scientific">Obba rivulosa</name>
    <dbReference type="NCBI Taxonomy" id="1052685"/>
    <lineage>
        <taxon>Eukaryota</taxon>
        <taxon>Fungi</taxon>
        <taxon>Dikarya</taxon>
        <taxon>Basidiomycota</taxon>
        <taxon>Agaricomycotina</taxon>
        <taxon>Agaricomycetes</taxon>
        <taxon>Polyporales</taxon>
        <taxon>Gelatoporiaceae</taxon>
        <taxon>Obba</taxon>
    </lineage>
</organism>
<proteinExistence type="predicted"/>
<accession>A0A8E2AM55</accession>
<name>A0A8E2AM55_9APHY</name>
<dbReference type="Proteomes" id="UP000250043">
    <property type="component" value="Unassembled WGS sequence"/>
</dbReference>
<evidence type="ECO:0000313" key="3">
    <source>
        <dbReference type="Proteomes" id="UP000250043"/>
    </source>
</evidence>
<evidence type="ECO:0000256" key="1">
    <source>
        <dbReference type="SAM" id="MobiDB-lite"/>
    </source>
</evidence>
<protein>
    <submittedName>
        <fullName evidence="2">Uncharacterized protein</fullName>
    </submittedName>
</protein>
<feature type="region of interest" description="Disordered" evidence="1">
    <location>
        <begin position="1"/>
        <end position="77"/>
    </location>
</feature>
<feature type="compositionally biased region" description="Low complexity" evidence="1">
    <location>
        <begin position="15"/>
        <end position="29"/>
    </location>
</feature>
<gene>
    <name evidence="2" type="ORF">OBBRIDRAFT_205796</name>
</gene>
<feature type="compositionally biased region" description="Polar residues" evidence="1">
    <location>
        <begin position="34"/>
        <end position="63"/>
    </location>
</feature>
<dbReference type="OrthoDB" id="3265311at2759"/>
<feature type="region of interest" description="Disordered" evidence="1">
    <location>
        <begin position="374"/>
        <end position="419"/>
    </location>
</feature>
<reference evidence="2 3" key="1">
    <citation type="submission" date="2016-07" db="EMBL/GenBank/DDBJ databases">
        <title>Draft genome of the white-rot fungus Obba rivulosa 3A-2.</title>
        <authorList>
            <consortium name="DOE Joint Genome Institute"/>
            <person name="Miettinen O."/>
            <person name="Riley R."/>
            <person name="Acob R."/>
            <person name="Barry K."/>
            <person name="Cullen D."/>
            <person name="De Vries R."/>
            <person name="Hainaut M."/>
            <person name="Hatakka A."/>
            <person name="Henrissat B."/>
            <person name="Hilden K."/>
            <person name="Kuo R."/>
            <person name="Labutti K."/>
            <person name="Lipzen A."/>
            <person name="Makela M.R."/>
            <person name="Sandor L."/>
            <person name="Spatafora J.W."/>
            <person name="Grigoriev I.V."/>
            <person name="Hibbett D.S."/>
        </authorList>
    </citation>
    <scope>NUCLEOTIDE SEQUENCE [LARGE SCALE GENOMIC DNA]</scope>
    <source>
        <strain evidence="2 3">3A-2</strain>
    </source>
</reference>
<evidence type="ECO:0000313" key="2">
    <source>
        <dbReference type="EMBL" id="OCH86753.1"/>
    </source>
</evidence>